<dbReference type="Gene3D" id="2.160.10.10">
    <property type="entry name" value="Hexapeptide repeat proteins"/>
    <property type="match status" value="1"/>
</dbReference>
<keyword evidence="1" id="KW-0963">Cytoplasm</keyword>
<dbReference type="AlphaFoldDB" id="H0UKK2"/>
<keyword evidence="6" id="KW-0443">Lipid metabolism</keyword>
<evidence type="ECO:0000259" key="8">
    <source>
        <dbReference type="Pfam" id="PF13720"/>
    </source>
</evidence>
<dbReference type="InterPro" id="IPR018357">
    <property type="entry name" value="Hexapep_transf_CS"/>
</dbReference>
<dbReference type="RefSeq" id="WP_008521204.1">
    <property type="nucleotide sequence ID" value="NZ_CM001376.1"/>
</dbReference>
<dbReference type="PANTHER" id="PTHR43480:SF1">
    <property type="entry name" value="ACYL-[ACYL-CARRIER-PROTEIN]--UDP-N-ACETYLGLUCOSAMINE O-ACYLTRANSFERASE, MITOCHONDRIAL-RELATED"/>
    <property type="match status" value="1"/>
</dbReference>
<keyword evidence="7 9" id="KW-0012">Acyltransferase</keyword>
<keyword evidence="4 9" id="KW-0808">Transferase</keyword>
<evidence type="ECO:0000256" key="4">
    <source>
        <dbReference type="ARBA" id="ARBA00022679"/>
    </source>
</evidence>
<dbReference type="PROSITE" id="PS00101">
    <property type="entry name" value="HEXAPEP_TRANSFERASES"/>
    <property type="match status" value="1"/>
</dbReference>
<dbReference type="Pfam" id="PF00132">
    <property type="entry name" value="Hexapep"/>
    <property type="match status" value="2"/>
</dbReference>
<dbReference type="STRING" id="885272.JonanDRAFT_0833"/>
<dbReference type="SUPFAM" id="SSF51161">
    <property type="entry name" value="Trimeric LpxA-like enzymes"/>
    <property type="match status" value="1"/>
</dbReference>
<accession>H0UKK2</accession>
<dbReference type="Pfam" id="PF13720">
    <property type="entry name" value="Acetyltransf_11"/>
    <property type="match status" value="1"/>
</dbReference>
<evidence type="ECO:0000313" key="9">
    <source>
        <dbReference type="EMBL" id="EHM13211.1"/>
    </source>
</evidence>
<organism evidence="9 10">
    <name type="scientific">Jonquetella anthropi DSM 22815</name>
    <dbReference type="NCBI Taxonomy" id="885272"/>
    <lineage>
        <taxon>Bacteria</taxon>
        <taxon>Thermotogati</taxon>
        <taxon>Synergistota</taxon>
        <taxon>Synergistia</taxon>
        <taxon>Synergistales</taxon>
        <taxon>Dethiosulfovibrionaceae</taxon>
        <taxon>Jonquetella</taxon>
    </lineage>
</organism>
<dbReference type="GO" id="GO:0016020">
    <property type="term" value="C:membrane"/>
    <property type="evidence" value="ECO:0007669"/>
    <property type="project" value="GOC"/>
</dbReference>
<keyword evidence="2" id="KW-0444">Lipid biosynthesis</keyword>
<keyword evidence="5" id="KW-0677">Repeat</keyword>
<evidence type="ECO:0000256" key="2">
    <source>
        <dbReference type="ARBA" id="ARBA00022516"/>
    </source>
</evidence>
<gene>
    <name evidence="9" type="ORF">JonanDRAFT_0833</name>
</gene>
<dbReference type="Proteomes" id="UP000003806">
    <property type="component" value="Chromosome"/>
</dbReference>
<evidence type="ECO:0000256" key="6">
    <source>
        <dbReference type="ARBA" id="ARBA00023098"/>
    </source>
</evidence>
<sequence>MTVHIHPTAIVSPNAILGEGVEIGPFCMIGDHVTIGDGTVIRPMVRLCQYVTVGKKCVIYESAIIGAEPQDMGFKGEESYVCIGDRTIIREHVTIHRGTGAGQRTTVGSDCLLMDSVHVGHNVSIGNNVIISSKSGLAGYVEVGEHTVIGGLAGFHQFLRIGEYCMVGGASKNVQDIPPFTLVDGHPSRVYGLNVVGLKRNGFSQEKRLLLRHAYQRIYHSGLPIRQAVEELAKNATDKDVLRIIEFFRSSNRGRGVCTWPKSRGHEQDR</sequence>
<dbReference type="Gene3D" id="1.20.1180.10">
    <property type="entry name" value="Udp N-acetylglucosamine O-acyltransferase, C-terminal domain"/>
    <property type="match status" value="1"/>
</dbReference>
<protein>
    <submittedName>
        <fullName evidence="9">Acyl-(Acyl-carrier-protein)--UDP-N-acetylglucosamine O-acyltransferase</fullName>
    </submittedName>
</protein>
<feature type="domain" description="UDP N-acetylglucosamine O-acyltransferase C-terminal" evidence="8">
    <location>
        <begin position="176"/>
        <end position="254"/>
    </location>
</feature>
<dbReference type="PANTHER" id="PTHR43480">
    <property type="entry name" value="ACYL-[ACYL-CARRIER-PROTEIN]--UDP-N-ACETYLGLUCOSAMINE O-ACYLTRANSFERASE"/>
    <property type="match status" value="1"/>
</dbReference>
<dbReference type="HOGENOM" id="CLU_061249_0_0_0"/>
<dbReference type="CDD" id="cd03351">
    <property type="entry name" value="LbH_UDP-GlcNAc_AT"/>
    <property type="match status" value="1"/>
</dbReference>
<evidence type="ECO:0000256" key="5">
    <source>
        <dbReference type="ARBA" id="ARBA00022737"/>
    </source>
</evidence>
<dbReference type="InterPro" id="IPR037157">
    <property type="entry name" value="Acetyltransf_C_sf"/>
</dbReference>
<name>H0UKK2_9BACT</name>
<keyword evidence="3" id="KW-0441">Lipid A biosynthesis</keyword>
<dbReference type="GO" id="GO:0009245">
    <property type="term" value="P:lipid A biosynthetic process"/>
    <property type="evidence" value="ECO:0007669"/>
    <property type="project" value="UniProtKB-KW"/>
</dbReference>
<dbReference type="NCBIfam" id="NF003657">
    <property type="entry name" value="PRK05289.1"/>
    <property type="match status" value="1"/>
</dbReference>
<dbReference type="EMBL" id="CM001376">
    <property type="protein sequence ID" value="EHM13211.1"/>
    <property type="molecule type" value="Genomic_DNA"/>
</dbReference>
<keyword evidence="10" id="KW-1185">Reference proteome</keyword>
<reference evidence="9 10" key="1">
    <citation type="submission" date="2011-11" db="EMBL/GenBank/DDBJ databases">
        <title>The Noncontiguous Finished genome of Jonquetella anthropi DSM 22815.</title>
        <authorList>
            <consortium name="US DOE Joint Genome Institute (JGI-PGF)"/>
            <person name="Lucas S."/>
            <person name="Copeland A."/>
            <person name="Lapidus A."/>
            <person name="Glavina del Rio T."/>
            <person name="Dalin E."/>
            <person name="Tice H."/>
            <person name="Bruce D."/>
            <person name="Goodwin L."/>
            <person name="Pitluck S."/>
            <person name="Peters L."/>
            <person name="Mikhailova N."/>
            <person name="Held B."/>
            <person name="Kyrpides N."/>
            <person name="Mavromatis K."/>
            <person name="Ivanova N."/>
            <person name="Markowitz V."/>
            <person name="Cheng J.-F."/>
            <person name="Hugenholtz P."/>
            <person name="Woyke T."/>
            <person name="Wu D."/>
            <person name="Gronow S."/>
            <person name="Wellnitz S."/>
            <person name="Brambilla E."/>
            <person name="Klenk H.-P."/>
            <person name="Eisen J.A."/>
        </authorList>
    </citation>
    <scope>NUCLEOTIDE SEQUENCE [LARGE SCALE GENOMIC DNA]</scope>
    <source>
        <strain evidence="9 10">DSM 22815</strain>
    </source>
</reference>
<evidence type="ECO:0000313" key="10">
    <source>
        <dbReference type="Proteomes" id="UP000003806"/>
    </source>
</evidence>
<dbReference type="eggNOG" id="COG1043">
    <property type="taxonomic scope" value="Bacteria"/>
</dbReference>
<dbReference type="GO" id="GO:0008780">
    <property type="term" value="F:acyl-[acyl-carrier-protein]-UDP-N-acetylglucosamine O-acyltransferase activity"/>
    <property type="evidence" value="ECO:0007669"/>
    <property type="project" value="InterPro"/>
</dbReference>
<dbReference type="InterPro" id="IPR011004">
    <property type="entry name" value="Trimer_LpxA-like_sf"/>
</dbReference>
<dbReference type="InterPro" id="IPR010137">
    <property type="entry name" value="Lipid_A_LpxA"/>
</dbReference>
<evidence type="ECO:0000256" key="3">
    <source>
        <dbReference type="ARBA" id="ARBA00022556"/>
    </source>
</evidence>
<dbReference type="NCBIfam" id="TIGR01852">
    <property type="entry name" value="lipid_A_lpxA"/>
    <property type="match status" value="1"/>
</dbReference>
<evidence type="ECO:0000256" key="1">
    <source>
        <dbReference type="ARBA" id="ARBA00022490"/>
    </source>
</evidence>
<dbReference type="InterPro" id="IPR029098">
    <property type="entry name" value="Acetyltransf_C"/>
</dbReference>
<proteinExistence type="predicted"/>
<evidence type="ECO:0000256" key="7">
    <source>
        <dbReference type="ARBA" id="ARBA00023315"/>
    </source>
</evidence>
<dbReference type="OrthoDB" id="9782926at2"/>
<dbReference type="InterPro" id="IPR001451">
    <property type="entry name" value="Hexapep"/>
</dbReference>
<dbReference type="PIRSF" id="PIRSF000456">
    <property type="entry name" value="UDP-GlcNAc_acltr"/>
    <property type="match status" value="1"/>
</dbReference>